<dbReference type="OrthoDB" id="5386330at2759"/>
<proteinExistence type="predicted"/>
<keyword evidence="1" id="KW-0539">Nucleus</keyword>
<dbReference type="Proteomes" id="UP000567885">
    <property type="component" value="Unassembled WGS sequence"/>
</dbReference>
<organism evidence="2 3">
    <name type="scientific">Fusarium heterosporum</name>
    <dbReference type="NCBI Taxonomy" id="42747"/>
    <lineage>
        <taxon>Eukaryota</taxon>
        <taxon>Fungi</taxon>
        <taxon>Dikarya</taxon>
        <taxon>Ascomycota</taxon>
        <taxon>Pezizomycotina</taxon>
        <taxon>Sordariomycetes</taxon>
        <taxon>Hypocreomycetidae</taxon>
        <taxon>Hypocreales</taxon>
        <taxon>Nectriaceae</taxon>
        <taxon>Fusarium</taxon>
        <taxon>Fusarium heterosporum species complex</taxon>
    </lineage>
</organism>
<evidence type="ECO:0000313" key="2">
    <source>
        <dbReference type="EMBL" id="KAF5663730.1"/>
    </source>
</evidence>
<accession>A0A8H5T159</accession>
<protein>
    <submittedName>
        <fullName evidence="2">Uncharacterized protein</fullName>
    </submittedName>
</protein>
<reference evidence="2 3" key="1">
    <citation type="submission" date="2020-05" db="EMBL/GenBank/DDBJ databases">
        <title>Identification and distribution of gene clusters putatively required for synthesis of sphingolipid metabolism inhibitors in phylogenetically diverse species of the filamentous fungus Fusarium.</title>
        <authorList>
            <person name="Kim H.-S."/>
            <person name="Busman M."/>
            <person name="Brown D.W."/>
            <person name="Divon H."/>
            <person name="Uhlig S."/>
            <person name="Proctor R.H."/>
        </authorList>
    </citation>
    <scope>NUCLEOTIDE SEQUENCE [LARGE SCALE GENOMIC DNA]</scope>
    <source>
        <strain evidence="2 3">NRRL 20693</strain>
    </source>
</reference>
<dbReference type="EMBL" id="JAAGWQ010000143">
    <property type="protein sequence ID" value="KAF5663730.1"/>
    <property type="molecule type" value="Genomic_DNA"/>
</dbReference>
<comment type="caution">
    <text evidence="2">The sequence shown here is derived from an EMBL/GenBank/DDBJ whole genome shotgun (WGS) entry which is preliminary data.</text>
</comment>
<evidence type="ECO:0000256" key="1">
    <source>
        <dbReference type="ARBA" id="ARBA00023242"/>
    </source>
</evidence>
<evidence type="ECO:0000313" key="3">
    <source>
        <dbReference type="Proteomes" id="UP000567885"/>
    </source>
</evidence>
<keyword evidence="3" id="KW-1185">Reference proteome</keyword>
<sequence length="292" mass="33130">MVAIDGVHNDWRDLLLPLCQQDELVMDAVLTVSAFHFHINNLTNNLKQSRNKYDSYGTISDEFYVPDPYQLLGRTLHGLRSEFSVLLRMLESVLDAIGGKERLGTGILGAFIMRELHKIRVYAAPHLGEEMGLEMISSQARTDQLFGCLNHCLQLYPQHAPLFSQVADLVYQARDIYLQQVMSDQTTNFFDLDPTPVNPSSVARVQRFIGALDLIPDTSPVAHMLIWTTFVAASDAQLEEHKTYFENVLRRHHARSGFGNLLKGIESLKRIWGRKPGERWTTLLPQTKVLVA</sequence>
<gene>
    <name evidence="2" type="ORF">FHETE_7435</name>
</gene>
<dbReference type="AlphaFoldDB" id="A0A8H5T159"/>
<name>A0A8H5T159_FUSHE</name>
<dbReference type="Pfam" id="PF11951">
    <property type="entry name" value="Fungal_trans_2"/>
    <property type="match status" value="2"/>
</dbReference>
<dbReference type="InterPro" id="IPR021858">
    <property type="entry name" value="Fun_TF"/>
</dbReference>